<evidence type="ECO:0000313" key="3">
    <source>
        <dbReference type="Proteomes" id="UP000177515"/>
    </source>
</evidence>
<feature type="region of interest" description="Disordered" evidence="1">
    <location>
        <begin position="1"/>
        <end position="30"/>
    </location>
</feature>
<evidence type="ECO:0000256" key="1">
    <source>
        <dbReference type="SAM" id="MobiDB-lite"/>
    </source>
</evidence>
<protein>
    <submittedName>
        <fullName evidence="2">Uncharacterized protein</fullName>
    </submittedName>
</protein>
<feature type="compositionally biased region" description="Polar residues" evidence="1">
    <location>
        <begin position="1"/>
        <end position="29"/>
    </location>
</feature>
<proteinExistence type="predicted"/>
<dbReference type="Proteomes" id="UP000177515">
    <property type="component" value="Chromosome 2"/>
</dbReference>
<name>A0ABN4TQK2_9BURK</name>
<organism evidence="2 3">
    <name type="scientific">Cupriavidus malaysiensis</name>
    <dbReference type="NCBI Taxonomy" id="367825"/>
    <lineage>
        <taxon>Bacteria</taxon>
        <taxon>Pseudomonadati</taxon>
        <taxon>Pseudomonadota</taxon>
        <taxon>Betaproteobacteria</taxon>
        <taxon>Burkholderiales</taxon>
        <taxon>Burkholderiaceae</taxon>
        <taxon>Cupriavidus</taxon>
    </lineage>
</organism>
<gene>
    <name evidence="2" type="ORF">BKK80_28220</name>
</gene>
<evidence type="ECO:0000313" key="2">
    <source>
        <dbReference type="EMBL" id="AOZ09612.1"/>
    </source>
</evidence>
<sequence length="122" mass="13186">MQQTQSSSPCPIADTSSSTPGKTACTTGTEFPPAGDQLVHILHITSVPDHRVVDDVSGRMTACGGTVDGWRVVRSGPLLAQEVRLRGVSQACARAVREELLALDEVLRIRLEHLYLRRGRPA</sequence>
<accession>A0ABN4TQK2</accession>
<dbReference type="EMBL" id="CP017755">
    <property type="protein sequence ID" value="AOZ09612.1"/>
    <property type="molecule type" value="Genomic_DNA"/>
</dbReference>
<reference evidence="2 3" key="1">
    <citation type="submission" date="2016-10" db="EMBL/GenBank/DDBJ databases">
        <title>Complete genome sequences of three Cupriavidus strains isolated from various Malaysian environments.</title>
        <authorList>
            <person name="Abdullah A.A.-A."/>
            <person name="Shafie N.A.H."/>
            <person name="Lau N.S."/>
        </authorList>
    </citation>
    <scope>NUCLEOTIDE SEQUENCE [LARGE SCALE GENOMIC DNA]</scope>
    <source>
        <strain evidence="2 3">USMAA1020</strain>
    </source>
</reference>
<dbReference type="RefSeq" id="WP_071019737.1">
    <property type="nucleotide sequence ID" value="NZ_CP017755.1"/>
</dbReference>
<keyword evidence="3" id="KW-1185">Reference proteome</keyword>